<dbReference type="InParanoid" id="A0A3N4LAR4"/>
<name>A0A3N4LAR4_9PEZI</name>
<feature type="compositionally biased region" description="Low complexity" evidence="1">
    <location>
        <begin position="174"/>
        <end position="183"/>
    </location>
</feature>
<dbReference type="OrthoDB" id="2157498at2759"/>
<evidence type="ECO:0000256" key="2">
    <source>
        <dbReference type="SAM" id="Phobius"/>
    </source>
</evidence>
<dbReference type="PANTHER" id="PTHR39400:SF1">
    <property type="entry name" value="PIG-P DOMAIN-CONTAINING PROTEIN"/>
    <property type="match status" value="1"/>
</dbReference>
<evidence type="ECO:0000256" key="1">
    <source>
        <dbReference type="SAM" id="MobiDB-lite"/>
    </source>
</evidence>
<feature type="region of interest" description="Disordered" evidence="1">
    <location>
        <begin position="138"/>
        <end position="201"/>
    </location>
</feature>
<accession>A0A3N4LAR4</accession>
<dbReference type="InterPro" id="IPR029164">
    <property type="entry name" value="PIG-Y"/>
</dbReference>
<dbReference type="STRING" id="1051890.A0A3N4LAR4"/>
<sequence>MRSGSGRTSPSELGTGTSIDPQTIPRRDHGENPNKPQPIGTYDTGESNGGDARGVSGWVDADGSDDGGAPTSSAVSSSTVSGSNGSSPTGNGVDPVRRTRKRGRSLRKNVLLRTRGVLMSSITTNGLGIITPGMVLGAEHHSPHTHTHPTNSNLLPPSPTVITTHHADDEADHSSTSSITSTSRPLPPKPTEAINNGYSNPSPSPSFPVSFIDLPWPPLAPRDSIDLLADTVWWGYFILLSTWLIFVIGMGSVLGVWGWAWDLPSDHPIPIPSFLQNDGNGILGGEDDIEEFPIQGYYPVLMILTSVVAWVWVIVAWVGMKYFKHAKIQPQSDDS</sequence>
<keyword evidence="2" id="KW-0472">Membrane</keyword>
<protein>
    <submittedName>
        <fullName evidence="3">Uncharacterized protein</fullName>
    </submittedName>
</protein>
<keyword evidence="4" id="KW-1185">Reference proteome</keyword>
<dbReference type="PANTHER" id="PTHR39400">
    <property type="entry name" value="YALI0E29227P"/>
    <property type="match status" value="1"/>
</dbReference>
<feature type="compositionally biased region" description="Low complexity" evidence="1">
    <location>
        <begin position="67"/>
        <end position="93"/>
    </location>
</feature>
<gene>
    <name evidence="3" type="ORF">L211DRAFT_843276</name>
</gene>
<evidence type="ECO:0000313" key="3">
    <source>
        <dbReference type="EMBL" id="RPB18828.1"/>
    </source>
</evidence>
<dbReference type="Proteomes" id="UP000267821">
    <property type="component" value="Unassembled WGS sequence"/>
</dbReference>
<feature type="compositionally biased region" description="Polar residues" evidence="1">
    <location>
        <begin position="1"/>
        <end position="21"/>
    </location>
</feature>
<keyword evidence="2" id="KW-0812">Transmembrane</keyword>
<keyword evidence="2" id="KW-1133">Transmembrane helix</keyword>
<dbReference type="AlphaFoldDB" id="A0A3N4LAR4"/>
<dbReference type="EMBL" id="ML121609">
    <property type="protein sequence ID" value="RPB18828.1"/>
    <property type="molecule type" value="Genomic_DNA"/>
</dbReference>
<organism evidence="3 4">
    <name type="scientific">Terfezia boudieri ATCC MYA-4762</name>
    <dbReference type="NCBI Taxonomy" id="1051890"/>
    <lineage>
        <taxon>Eukaryota</taxon>
        <taxon>Fungi</taxon>
        <taxon>Dikarya</taxon>
        <taxon>Ascomycota</taxon>
        <taxon>Pezizomycotina</taxon>
        <taxon>Pezizomycetes</taxon>
        <taxon>Pezizales</taxon>
        <taxon>Pezizaceae</taxon>
        <taxon>Terfezia</taxon>
    </lineage>
</organism>
<evidence type="ECO:0000313" key="4">
    <source>
        <dbReference type="Proteomes" id="UP000267821"/>
    </source>
</evidence>
<feature type="transmembrane region" description="Helical" evidence="2">
    <location>
        <begin position="232"/>
        <end position="260"/>
    </location>
</feature>
<dbReference type="Pfam" id="PF15159">
    <property type="entry name" value="PIG-Y"/>
    <property type="match status" value="1"/>
</dbReference>
<proteinExistence type="predicted"/>
<feature type="transmembrane region" description="Helical" evidence="2">
    <location>
        <begin position="297"/>
        <end position="318"/>
    </location>
</feature>
<feature type="compositionally biased region" description="Basic residues" evidence="1">
    <location>
        <begin position="98"/>
        <end position="107"/>
    </location>
</feature>
<reference evidence="3 4" key="1">
    <citation type="journal article" date="2018" name="Nat. Ecol. Evol.">
        <title>Pezizomycetes genomes reveal the molecular basis of ectomycorrhizal truffle lifestyle.</title>
        <authorList>
            <person name="Murat C."/>
            <person name="Payen T."/>
            <person name="Noel B."/>
            <person name="Kuo A."/>
            <person name="Morin E."/>
            <person name="Chen J."/>
            <person name="Kohler A."/>
            <person name="Krizsan K."/>
            <person name="Balestrini R."/>
            <person name="Da Silva C."/>
            <person name="Montanini B."/>
            <person name="Hainaut M."/>
            <person name="Levati E."/>
            <person name="Barry K.W."/>
            <person name="Belfiori B."/>
            <person name="Cichocki N."/>
            <person name="Clum A."/>
            <person name="Dockter R.B."/>
            <person name="Fauchery L."/>
            <person name="Guy J."/>
            <person name="Iotti M."/>
            <person name="Le Tacon F."/>
            <person name="Lindquist E.A."/>
            <person name="Lipzen A."/>
            <person name="Malagnac F."/>
            <person name="Mello A."/>
            <person name="Molinier V."/>
            <person name="Miyauchi S."/>
            <person name="Poulain J."/>
            <person name="Riccioni C."/>
            <person name="Rubini A."/>
            <person name="Sitrit Y."/>
            <person name="Splivallo R."/>
            <person name="Traeger S."/>
            <person name="Wang M."/>
            <person name="Zifcakova L."/>
            <person name="Wipf D."/>
            <person name="Zambonelli A."/>
            <person name="Paolocci F."/>
            <person name="Nowrousian M."/>
            <person name="Ottonello S."/>
            <person name="Baldrian P."/>
            <person name="Spatafora J.W."/>
            <person name="Henrissat B."/>
            <person name="Nagy L.G."/>
            <person name="Aury J.M."/>
            <person name="Wincker P."/>
            <person name="Grigoriev I.V."/>
            <person name="Bonfante P."/>
            <person name="Martin F.M."/>
        </authorList>
    </citation>
    <scope>NUCLEOTIDE SEQUENCE [LARGE SCALE GENOMIC DNA]</scope>
    <source>
        <strain evidence="3 4">ATCC MYA-4762</strain>
    </source>
</reference>
<feature type="region of interest" description="Disordered" evidence="1">
    <location>
        <begin position="1"/>
        <end position="108"/>
    </location>
</feature>